<gene>
    <name evidence="1" type="ORF">AAEJ74_19620</name>
</gene>
<evidence type="ECO:0000313" key="1">
    <source>
        <dbReference type="EMBL" id="MEK9513814.1"/>
    </source>
</evidence>
<comment type="caution">
    <text evidence="1">The sequence shown here is derived from an EMBL/GenBank/DDBJ whole genome shotgun (WGS) entry which is preliminary data.</text>
</comment>
<name>A0ABU9EPD8_LIMFS</name>
<reference evidence="1 2" key="1">
    <citation type="journal article" date="2024" name="Front. Microbiol.">
        <title>Transcriptomic insights into the dominance of two phototrophs throughout the water column of a tropical hypersaline-alkaline crater lake (Dziani Dzaha, Mayotte).</title>
        <authorList>
            <person name="Duperron S."/>
            <person name="Halary S."/>
            <person name="Bouly J.-P."/>
            <person name="Roussel T."/>
            <person name="Hugoni M."/>
            <person name="Bruto M."/>
            <person name="Oger P."/>
            <person name="Duval C."/>
            <person name="Woo A."/>
            <person name="Jezequiel D."/>
            <person name="Ader M."/>
            <person name="Leboulanger C."/>
            <person name="Agogue H."/>
            <person name="Grossi V."/>
            <person name="Trousselier M."/>
            <person name="Bernard C."/>
        </authorList>
    </citation>
    <scope>NUCLEOTIDE SEQUENCE [LARGE SCALE GENOMIC DNA]</scope>
    <source>
        <strain evidence="1 2">PMC 851.14</strain>
    </source>
</reference>
<dbReference type="Pfam" id="PF11209">
    <property type="entry name" value="LmeA"/>
    <property type="match status" value="1"/>
</dbReference>
<proteinExistence type="predicted"/>
<organism evidence="1 2">
    <name type="scientific">Limnospira fusiformis PMC 851.14</name>
    <dbReference type="NCBI Taxonomy" id="2219512"/>
    <lineage>
        <taxon>Bacteria</taxon>
        <taxon>Bacillati</taxon>
        <taxon>Cyanobacteriota</taxon>
        <taxon>Cyanophyceae</taxon>
        <taxon>Oscillatoriophycideae</taxon>
        <taxon>Oscillatoriales</taxon>
        <taxon>Sirenicapillariaceae</taxon>
        <taxon>Limnospira</taxon>
    </lineage>
</organism>
<sequence>MTGTKTEEKKLIATVLSAALQLWLRSQVEGVESLKVHVGGGNRSLLRGSIPTVSVSAKAVIYQGLHLSQVALSSSGIRINLRQVLQGKPLQLLEAIPVDCDLQILASDLNASVSSPLLANAITQLLQSHLPLTEGTLEHLQLRLNSDRLTLNADLITDSHGAIAFSLDSQLQRISSTQLLLHQPYIKADPLISATVLESIPIDLGTDVDIEDLSISKEQLTLRGKIWVNP</sequence>
<dbReference type="RefSeq" id="WP_108615178.1">
    <property type="nucleotide sequence ID" value="NZ_JBBWYZ010000017.1"/>
</dbReference>
<dbReference type="InterPro" id="IPR021373">
    <property type="entry name" value="DUF2993"/>
</dbReference>
<protein>
    <submittedName>
        <fullName evidence="1">DUF2993 domain-containing protein</fullName>
    </submittedName>
</protein>
<dbReference type="EMBL" id="JBBWYZ010000017">
    <property type="protein sequence ID" value="MEK9513814.1"/>
    <property type="molecule type" value="Genomic_DNA"/>
</dbReference>
<accession>A0ABU9EPD8</accession>
<dbReference type="Proteomes" id="UP001387447">
    <property type="component" value="Unassembled WGS sequence"/>
</dbReference>
<keyword evidence="2" id="KW-1185">Reference proteome</keyword>
<evidence type="ECO:0000313" key="2">
    <source>
        <dbReference type="Proteomes" id="UP001387447"/>
    </source>
</evidence>